<dbReference type="Proteomes" id="UP000053617">
    <property type="component" value="Unassembled WGS sequence"/>
</dbReference>
<gene>
    <name evidence="2" type="ORF">Z518_04915</name>
</gene>
<evidence type="ECO:0000313" key="2">
    <source>
        <dbReference type="EMBL" id="KIX06939.1"/>
    </source>
</evidence>
<feature type="compositionally biased region" description="Basic and acidic residues" evidence="1">
    <location>
        <begin position="1"/>
        <end position="21"/>
    </location>
</feature>
<proteinExistence type="predicted"/>
<evidence type="ECO:0000313" key="3">
    <source>
        <dbReference type="Proteomes" id="UP000053617"/>
    </source>
</evidence>
<organism evidence="2 3">
    <name type="scientific">Rhinocladiella mackenziei CBS 650.93</name>
    <dbReference type="NCBI Taxonomy" id="1442369"/>
    <lineage>
        <taxon>Eukaryota</taxon>
        <taxon>Fungi</taxon>
        <taxon>Dikarya</taxon>
        <taxon>Ascomycota</taxon>
        <taxon>Pezizomycotina</taxon>
        <taxon>Eurotiomycetes</taxon>
        <taxon>Chaetothyriomycetidae</taxon>
        <taxon>Chaetothyriales</taxon>
        <taxon>Herpotrichiellaceae</taxon>
        <taxon>Rhinocladiella</taxon>
    </lineage>
</organism>
<sequence>MGKEYRDNSIHQMDRKKKEMAKQANENYRRPKLLQARNDMKHKQCNEGARGFSNLVTPLPIIIRYSGTQAMAMIGLSGAKKPKSKLDAERSEQ</sequence>
<name>A0A0D2IMG3_9EURO</name>
<dbReference type="VEuPathDB" id="FungiDB:Z518_04915"/>
<protein>
    <submittedName>
        <fullName evidence="2">Uncharacterized protein</fullName>
    </submittedName>
</protein>
<dbReference type="RefSeq" id="XP_013274075.1">
    <property type="nucleotide sequence ID" value="XM_013418621.1"/>
</dbReference>
<feature type="region of interest" description="Disordered" evidence="1">
    <location>
        <begin position="1"/>
        <end position="31"/>
    </location>
</feature>
<reference evidence="2 3" key="1">
    <citation type="submission" date="2015-01" db="EMBL/GenBank/DDBJ databases">
        <title>The Genome Sequence of Rhinocladiella mackenzie CBS 650.93.</title>
        <authorList>
            <consortium name="The Broad Institute Genomics Platform"/>
            <person name="Cuomo C."/>
            <person name="de Hoog S."/>
            <person name="Gorbushina A."/>
            <person name="Stielow B."/>
            <person name="Teixiera M."/>
            <person name="Abouelleil A."/>
            <person name="Chapman S.B."/>
            <person name="Priest M."/>
            <person name="Young S.K."/>
            <person name="Wortman J."/>
            <person name="Nusbaum C."/>
            <person name="Birren B."/>
        </authorList>
    </citation>
    <scope>NUCLEOTIDE SEQUENCE [LARGE SCALE GENOMIC DNA]</scope>
    <source>
        <strain evidence="2 3">CBS 650.93</strain>
    </source>
</reference>
<dbReference type="GeneID" id="25292986"/>
<dbReference type="AlphaFoldDB" id="A0A0D2IMG3"/>
<dbReference type="HOGENOM" id="CLU_2400886_0_0_1"/>
<accession>A0A0D2IMG3</accession>
<dbReference type="EMBL" id="KN847477">
    <property type="protein sequence ID" value="KIX06939.1"/>
    <property type="molecule type" value="Genomic_DNA"/>
</dbReference>
<keyword evidence="3" id="KW-1185">Reference proteome</keyword>
<evidence type="ECO:0000256" key="1">
    <source>
        <dbReference type="SAM" id="MobiDB-lite"/>
    </source>
</evidence>